<accession>A0A7S2H5U1</accession>
<reference evidence="1" key="1">
    <citation type="submission" date="2021-01" db="EMBL/GenBank/DDBJ databases">
        <authorList>
            <person name="Corre E."/>
            <person name="Pelletier E."/>
            <person name="Niang G."/>
            <person name="Scheremetjew M."/>
            <person name="Finn R."/>
            <person name="Kale V."/>
            <person name="Holt S."/>
            <person name="Cochrane G."/>
            <person name="Meng A."/>
            <person name="Brown T."/>
            <person name="Cohen L."/>
        </authorList>
    </citation>
    <scope>NUCLEOTIDE SEQUENCE</scope>
    <source>
        <strain evidence="1">UTEX LB 985</strain>
    </source>
</reference>
<organism evidence="1">
    <name type="scientific">Haptolina brevifila</name>
    <dbReference type="NCBI Taxonomy" id="156173"/>
    <lineage>
        <taxon>Eukaryota</taxon>
        <taxon>Haptista</taxon>
        <taxon>Haptophyta</taxon>
        <taxon>Prymnesiophyceae</taxon>
        <taxon>Prymnesiales</taxon>
        <taxon>Prymnesiaceae</taxon>
        <taxon>Haptolina</taxon>
    </lineage>
</organism>
<sequence length="189" mass="21191">MGRILFATYDTAVSYRPDRPPPRNVTEMMWQDCIRYPTAPVFPLHTPGSDWGAPGHDSSPLSPCAMIFKDASILRPTNTTLVQWCDSFVNEADFNPSAPGPRRSPTIITKETAIARWQACMQGCSNFISLGIVQTSVPVPQLPTSFCEQVLSVEWVPLKERHLVYIECARATDLTYLIDNFDLMLPPFL</sequence>
<dbReference type="EMBL" id="HBGU01046114">
    <property type="protein sequence ID" value="CAD9481277.1"/>
    <property type="molecule type" value="Transcribed_RNA"/>
</dbReference>
<proteinExistence type="predicted"/>
<protein>
    <submittedName>
        <fullName evidence="1">Uncharacterized protein</fullName>
    </submittedName>
</protein>
<name>A0A7S2H5U1_9EUKA</name>
<dbReference type="AlphaFoldDB" id="A0A7S2H5U1"/>
<evidence type="ECO:0000313" key="1">
    <source>
        <dbReference type="EMBL" id="CAD9481277.1"/>
    </source>
</evidence>
<gene>
    <name evidence="1" type="ORF">CBRE1094_LOCUS25110</name>
</gene>